<protein>
    <recommendedName>
        <fullName evidence="2">Copper amine oxidase-like N-terminal domain-containing protein</fullName>
    </recommendedName>
</protein>
<keyword evidence="4" id="KW-1185">Reference proteome</keyword>
<name>A0A7W3SUX7_9BACL</name>
<comment type="caution">
    <text evidence="3">The sequence shown here is derived from an EMBL/GenBank/DDBJ whole genome shotgun (WGS) entry which is preliminary data.</text>
</comment>
<dbReference type="Gene3D" id="3.30.457.10">
    <property type="entry name" value="Copper amine oxidase-like, N-terminal domain"/>
    <property type="match status" value="1"/>
</dbReference>
<feature type="signal peptide" evidence="1">
    <location>
        <begin position="1"/>
        <end position="29"/>
    </location>
</feature>
<evidence type="ECO:0000259" key="2">
    <source>
        <dbReference type="Pfam" id="PF07833"/>
    </source>
</evidence>
<dbReference type="EMBL" id="JACJIP010000021">
    <property type="protein sequence ID" value="MBA9086731.1"/>
    <property type="molecule type" value="Genomic_DNA"/>
</dbReference>
<dbReference type="InterPro" id="IPR036582">
    <property type="entry name" value="Mao_N_sf"/>
</dbReference>
<dbReference type="RefSeq" id="WP_182537091.1">
    <property type="nucleotide sequence ID" value="NZ_JACJIP010000021.1"/>
</dbReference>
<dbReference type="Proteomes" id="UP000567067">
    <property type="component" value="Unassembled WGS sequence"/>
</dbReference>
<evidence type="ECO:0000256" key="1">
    <source>
        <dbReference type="SAM" id="SignalP"/>
    </source>
</evidence>
<reference evidence="3 4" key="1">
    <citation type="submission" date="2020-08" db="EMBL/GenBank/DDBJ databases">
        <title>Genomic Encyclopedia of Type Strains, Phase III (KMG-III): the genomes of soil and plant-associated and newly described type strains.</title>
        <authorList>
            <person name="Whitman W."/>
        </authorList>
    </citation>
    <scope>NUCLEOTIDE SEQUENCE [LARGE SCALE GENOMIC DNA]</scope>
    <source>
        <strain evidence="3 4">CECT 8693</strain>
    </source>
</reference>
<dbReference type="Pfam" id="PF07833">
    <property type="entry name" value="Cu_amine_oxidN1"/>
    <property type="match status" value="1"/>
</dbReference>
<proteinExistence type="predicted"/>
<organism evidence="3 4">
    <name type="scientific">Fontibacillus solani</name>
    <dbReference type="NCBI Taxonomy" id="1572857"/>
    <lineage>
        <taxon>Bacteria</taxon>
        <taxon>Bacillati</taxon>
        <taxon>Bacillota</taxon>
        <taxon>Bacilli</taxon>
        <taxon>Bacillales</taxon>
        <taxon>Paenibacillaceae</taxon>
        <taxon>Fontibacillus</taxon>
    </lineage>
</organism>
<sequence length="149" mass="16906">MNFFKFSKCIFVIAFIVAVFNYQSNFANASRQNPSIYVDNTKLDIDASVTYNGTTLVPFRAIFEEFGMKVAWDNKNKSVTATNENFTIILTNNSYTASINGKEYQLIQVPSLSRDGSLFVNLRFIAETLGYDVIWEKTDTDAIIYISSQ</sequence>
<accession>A0A7W3SUX7</accession>
<gene>
    <name evidence="3" type="ORF">FHR92_003211</name>
</gene>
<dbReference type="SUPFAM" id="SSF55383">
    <property type="entry name" value="Copper amine oxidase, domain N"/>
    <property type="match status" value="1"/>
</dbReference>
<keyword evidence="1" id="KW-0732">Signal</keyword>
<evidence type="ECO:0000313" key="3">
    <source>
        <dbReference type="EMBL" id="MBA9086731.1"/>
    </source>
</evidence>
<dbReference type="InterPro" id="IPR012854">
    <property type="entry name" value="Cu_amine_oxidase-like_N"/>
</dbReference>
<feature type="domain" description="Copper amine oxidase-like N-terminal" evidence="2">
    <location>
        <begin position="38"/>
        <end position="140"/>
    </location>
</feature>
<feature type="chain" id="PRO_5030886938" description="Copper amine oxidase-like N-terminal domain-containing protein" evidence="1">
    <location>
        <begin position="30"/>
        <end position="149"/>
    </location>
</feature>
<evidence type="ECO:0000313" key="4">
    <source>
        <dbReference type="Proteomes" id="UP000567067"/>
    </source>
</evidence>
<dbReference type="AlphaFoldDB" id="A0A7W3SUX7"/>